<dbReference type="EMBL" id="BMJT01000005">
    <property type="protein sequence ID" value="GGG23957.1"/>
    <property type="molecule type" value="Genomic_DNA"/>
</dbReference>
<evidence type="ECO:0000313" key="4">
    <source>
        <dbReference type="EMBL" id="GGG23957.1"/>
    </source>
</evidence>
<sequence length="467" mass="53906">MKKIFVAVLALVGSIMLLSNPVKAYFDFKDVPKSAEFYPAISWSASSGLIKGYNYETFKPKNYLTEAHFALMFARFIDADAFAKNPSMNEREVAYQVVLKKHNIILKGQNDKKQREQIFTRLDLAKAFYTYVEGKAPTSDKQAIDWMYQYNITKGKNSSADKYVNFGGSDRLKREHMAQFLKNLYTNWYFEAHVLKKSFKETALFQDNAPFHSPTLVDLNGDGKQELVVTYETYKSEYSIRMEGYRYYGVYTYNDATNMWDFIDGGFLFTPGKDGGLTYEVKSLTGDNTEQLLIYYYAYRSLSVAAITGKDLNDIKLSLPDLYAHPSFEWAYRGNGIVVGSPGHYTGFYRIENGMLTRKSLTQIPTEDMPTNIIEMNYMINENGYVDSAYRYGDTIQAKVGQKLVFTQGKYNWQEKPVRIMASVIEGVYDEDDAEMAIYQYPGLIKYQILPYNDWNKEFTIYVRVSY</sequence>
<evidence type="ECO:0000256" key="1">
    <source>
        <dbReference type="ARBA" id="ARBA00022729"/>
    </source>
</evidence>
<feature type="chain" id="PRO_5037264074" description="SLH domain-containing protein" evidence="2">
    <location>
        <begin position="25"/>
        <end position="467"/>
    </location>
</feature>
<dbReference type="Proteomes" id="UP000616608">
    <property type="component" value="Unassembled WGS sequence"/>
</dbReference>
<evidence type="ECO:0000313" key="5">
    <source>
        <dbReference type="Proteomes" id="UP000616608"/>
    </source>
</evidence>
<proteinExistence type="predicted"/>
<reference evidence="4" key="2">
    <citation type="submission" date="2020-09" db="EMBL/GenBank/DDBJ databases">
        <authorList>
            <person name="Sun Q."/>
            <person name="Zhou Y."/>
        </authorList>
    </citation>
    <scope>NUCLEOTIDE SEQUENCE</scope>
    <source>
        <strain evidence="4">CGMCC 1.15760</strain>
    </source>
</reference>
<gene>
    <name evidence="4" type="ORF">GCM10007425_18030</name>
</gene>
<dbReference type="PROSITE" id="PS51272">
    <property type="entry name" value="SLH"/>
    <property type="match status" value="1"/>
</dbReference>
<name>A0A917G5I8_9BACI</name>
<reference evidence="4" key="1">
    <citation type="journal article" date="2014" name="Int. J. Syst. Evol. Microbiol.">
        <title>Complete genome sequence of Corynebacterium casei LMG S-19264T (=DSM 44701T), isolated from a smear-ripened cheese.</title>
        <authorList>
            <consortium name="US DOE Joint Genome Institute (JGI-PGF)"/>
            <person name="Walter F."/>
            <person name="Albersmeier A."/>
            <person name="Kalinowski J."/>
            <person name="Ruckert C."/>
        </authorList>
    </citation>
    <scope>NUCLEOTIDE SEQUENCE</scope>
    <source>
        <strain evidence="4">CGMCC 1.15760</strain>
    </source>
</reference>
<dbReference type="SUPFAM" id="SSF69318">
    <property type="entry name" value="Integrin alpha N-terminal domain"/>
    <property type="match status" value="1"/>
</dbReference>
<feature type="signal peptide" evidence="2">
    <location>
        <begin position="1"/>
        <end position="24"/>
    </location>
</feature>
<organism evidence="4 5">
    <name type="scientific">Lysinibacillus alkalisoli</name>
    <dbReference type="NCBI Taxonomy" id="1911548"/>
    <lineage>
        <taxon>Bacteria</taxon>
        <taxon>Bacillati</taxon>
        <taxon>Bacillota</taxon>
        <taxon>Bacilli</taxon>
        <taxon>Bacillales</taxon>
        <taxon>Bacillaceae</taxon>
        <taxon>Lysinibacillus</taxon>
    </lineage>
</organism>
<comment type="caution">
    <text evidence="4">The sequence shown here is derived from an EMBL/GenBank/DDBJ whole genome shotgun (WGS) entry which is preliminary data.</text>
</comment>
<evidence type="ECO:0000256" key="2">
    <source>
        <dbReference type="SAM" id="SignalP"/>
    </source>
</evidence>
<keyword evidence="1 2" id="KW-0732">Signal</keyword>
<dbReference type="Pfam" id="PF00395">
    <property type="entry name" value="SLH"/>
    <property type="match status" value="1"/>
</dbReference>
<dbReference type="RefSeq" id="WP_188614718.1">
    <property type="nucleotide sequence ID" value="NZ_BMJT01000005.1"/>
</dbReference>
<feature type="domain" description="SLH" evidence="3">
    <location>
        <begin position="24"/>
        <end position="87"/>
    </location>
</feature>
<accession>A0A917G5I8</accession>
<dbReference type="InterPro" id="IPR001119">
    <property type="entry name" value="SLH_dom"/>
</dbReference>
<protein>
    <recommendedName>
        <fullName evidence="3">SLH domain-containing protein</fullName>
    </recommendedName>
</protein>
<keyword evidence="5" id="KW-1185">Reference proteome</keyword>
<evidence type="ECO:0000259" key="3">
    <source>
        <dbReference type="PROSITE" id="PS51272"/>
    </source>
</evidence>
<dbReference type="AlphaFoldDB" id="A0A917G5I8"/>
<dbReference type="InterPro" id="IPR028994">
    <property type="entry name" value="Integrin_alpha_N"/>
</dbReference>